<keyword evidence="1" id="KW-0004">4Fe-4S</keyword>
<dbReference type="PROSITE" id="PS51379">
    <property type="entry name" value="4FE4S_FER_2"/>
    <property type="match status" value="3"/>
</dbReference>
<dbReference type="PANTHER" id="PTHR43177">
    <property type="entry name" value="PROTEIN NRFC"/>
    <property type="match status" value="1"/>
</dbReference>
<sequence>MKHYSRRNIIIGAGFIVLAPGILLSAPTRRGKQYALIHDQSKCVGCKECVNACNQINQVAPGCARLAIIPLPSTTSQSEDKPRYFRHSCQHCDPAPCLDVCPSGATYRDQHGLIQIDAQRCLGCGYCISACPYQARYLHPTRHIADKCDFCSATRLNHGQVPICVRICPYHALSFGELDTPSFELKLALAPYYQYHLAGTRHSRIYRILADD</sequence>
<evidence type="ECO:0000313" key="7">
    <source>
        <dbReference type="Proteomes" id="UP000219788"/>
    </source>
</evidence>
<dbReference type="RefSeq" id="WP_047059011.1">
    <property type="nucleotide sequence ID" value="NZ_CP011359.2"/>
</dbReference>
<feature type="domain" description="4Fe-4S ferredoxin-type" evidence="5">
    <location>
        <begin position="80"/>
        <end position="111"/>
    </location>
</feature>
<dbReference type="EMBL" id="PDDV01000013">
    <property type="protein sequence ID" value="PEH71387.1"/>
    <property type="molecule type" value="Genomic_DNA"/>
</dbReference>
<keyword evidence="2" id="KW-0479">Metal-binding</keyword>
<dbReference type="InterPro" id="IPR017900">
    <property type="entry name" value="4Fe4S_Fe_S_CS"/>
</dbReference>
<dbReference type="STRING" id="636.AAW15_00955"/>
<feature type="domain" description="4Fe-4S ferredoxin-type" evidence="5">
    <location>
        <begin position="34"/>
        <end position="62"/>
    </location>
</feature>
<comment type="caution">
    <text evidence="6">The sequence shown here is derived from an EMBL/GenBank/DDBJ whole genome shotgun (WGS) entry which is preliminary data.</text>
</comment>
<accession>A0A2A7TZA9</accession>
<dbReference type="OrthoDB" id="9808559at2"/>
<keyword evidence="4" id="KW-0411">Iron-sulfur</keyword>
<reference evidence="7" key="1">
    <citation type="submission" date="2017-09" db="EMBL/GenBank/DDBJ databases">
        <title>FDA dAtabase for Regulatory Grade micrObial Sequences (FDA-ARGOS): Supporting development and validation of Infectious Disease Dx tests.</title>
        <authorList>
            <person name="Goldberg B."/>
            <person name="Campos J."/>
            <person name="Tallon L."/>
            <person name="Sadzewicz L."/>
            <person name="Ott S."/>
            <person name="Zhao X."/>
            <person name="Nagaraj S."/>
            <person name="Vavikolanu K."/>
            <person name="Aluvathingal J."/>
            <person name="Nadendla S."/>
            <person name="Geyer C."/>
            <person name="Sichtig H."/>
        </authorList>
    </citation>
    <scope>NUCLEOTIDE SEQUENCE [LARGE SCALE GENOMIC DNA]</scope>
    <source>
        <strain evidence="7">FDAARGOS_370</strain>
    </source>
</reference>
<dbReference type="PANTHER" id="PTHR43177:SF3">
    <property type="entry name" value="PROTEIN NRFC HOMOLOG"/>
    <property type="match status" value="1"/>
</dbReference>
<dbReference type="Pfam" id="PF13247">
    <property type="entry name" value="Fer4_11"/>
    <property type="match status" value="1"/>
</dbReference>
<name>A0A2A7TZA9_EDWTA</name>
<evidence type="ECO:0000256" key="3">
    <source>
        <dbReference type="ARBA" id="ARBA00023004"/>
    </source>
</evidence>
<evidence type="ECO:0000256" key="1">
    <source>
        <dbReference type="ARBA" id="ARBA00022485"/>
    </source>
</evidence>
<evidence type="ECO:0000256" key="4">
    <source>
        <dbReference type="ARBA" id="ARBA00023014"/>
    </source>
</evidence>
<dbReference type="SUPFAM" id="SSF54862">
    <property type="entry name" value="4Fe-4S ferredoxins"/>
    <property type="match status" value="1"/>
</dbReference>
<evidence type="ECO:0000259" key="5">
    <source>
        <dbReference type="PROSITE" id="PS51379"/>
    </source>
</evidence>
<keyword evidence="3" id="KW-0408">Iron</keyword>
<gene>
    <name evidence="6" type="ORF">CRM76_05225</name>
</gene>
<feature type="domain" description="4Fe-4S ferredoxin-type" evidence="5">
    <location>
        <begin position="112"/>
        <end position="141"/>
    </location>
</feature>
<dbReference type="Gene3D" id="3.30.70.20">
    <property type="match status" value="2"/>
</dbReference>
<evidence type="ECO:0000313" key="6">
    <source>
        <dbReference type="EMBL" id="PEH71387.1"/>
    </source>
</evidence>
<dbReference type="GO" id="GO:0046872">
    <property type="term" value="F:metal ion binding"/>
    <property type="evidence" value="ECO:0007669"/>
    <property type="project" value="UniProtKB-KW"/>
</dbReference>
<proteinExistence type="predicted"/>
<dbReference type="InterPro" id="IPR017896">
    <property type="entry name" value="4Fe4S_Fe-S-bd"/>
</dbReference>
<dbReference type="Proteomes" id="UP000219788">
    <property type="component" value="Unassembled WGS sequence"/>
</dbReference>
<evidence type="ECO:0000256" key="2">
    <source>
        <dbReference type="ARBA" id="ARBA00022723"/>
    </source>
</evidence>
<dbReference type="PROSITE" id="PS00198">
    <property type="entry name" value="4FE4S_FER_1"/>
    <property type="match status" value="1"/>
</dbReference>
<protein>
    <submittedName>
        <fullName evidence="6">Ferredoxin</fullName>
    </submittedName>
</protein>
<dbReference type="GO" id="GO:0051539">
    <property type="term" value="F:4 iron, 4 sulfur cluster binding"/>
    <property type="evidence" value="ECO:0007669"/>
    <property type="project" value="UniProtKB-KW"/>
</dbReference>
<dbReference type="AlphaFoldDB" id="A0A2A7TZA9"/>
<dbReference type="InterPro" id="IPR050954">
    <property type="entry name" value="ET_IronSulfur_Cluster-Binding"/>
</dbReference>
<organism evidence="6 7">
    <name type="scientific">Edwardsiella tarda</name>
    <dbReference type="NCBI Taxonomy" id="636"/>
    <lineage>
        <taxon>Bacteria</taxon>
        <taxon>Pseudomonadati</taxon>
        <taxon>Pseudomonadota</taxon>
        <taxon>Gammaproteobacteria</taxon>
        <taxon>Enterobacterales</taxon>
        <taxon>Hafniaceae</taxon>
        <taxon>Edwardsiella</taxon>
    </lineage>
</organism>